<organism evidence="8 9">
    <name type="scientific">Psychromicrobium silvestre</name>
    <dbReference type="NCBI Taxonomy" id="1645614"/>
    <lineage>
        <taxon>Bacteria</taxon>
        <taxon>Bacillati</taxon>
        <taxon>Actinomycetota</taxon>
        <taxon>Actinomycetes</taxon>
        <taxon>Micrococcales</taxon>
        <taxon>Micrococcaceae</taxon>
        <taxon>Psychromicrobium</taxon>
    </lineage>
</organism>
<accession>A0A7Y9S7R6</accession>
<dbReference type="PROSITE" id="PS01295">
    <property type="entry name" value="ISPD"/>
    <property type="match status" value="1"/>
</dbReference>
<keyword evidence="9" id="KW-1185">Reference proteome</keyword>
<comment type="function">
    <text evidence="7">Catalyzes the formation of 4-diphosphocytidyl-2-C-methyl-D-erythritol from CTP and 2-C-methyl-D-erythritol 4-phosphate (MEP).</text>
</comment>
<evidence type="ECO:0000256" key="4">
    <source>
        <dbReference type="ARBA" id="ARBA00022679"/>
    </source>
</evidence>
<protein>
    <recommendedName>
        <fullName evidence="7">2-C-methyl-D-erythritol 4-phosphate cytidylyltransferase</fullName>
        <ecNumber evidence="7">2.7.7.60</ecNumber>
    </recommendedName>
    <alternativeName>
        <fullName evidence="7">4-diphosphocytidyl-2C-methyl-D-erythritol synthase</fullName>
    </alternativeName>
    <alternativeName>
        <fullName evidence="7">MEP cytidylyltransferase</fullName>
        <shortName evidence="7">MCT</shortName>
    </alternativeName>
</protein>
<dbReference type="PANTHER" id="PTHR32125">
    <property type="entry name" value="2-C-METHYL-D-ERYTHRITOL 4-PHOSPHATE CYTIDYLYLTRANSFERASE, CHLOROPLASTIC"/>
    <property type="match status" value="1"/>
</dbReference>
<dbReference type="SUPFAM" id="SSF53448">
    <property type="entry name" value="Nucleotide-diphospho-sugar transferases"/>
    <property type="match status" value="1"/>
</dbReference>
<dbReference type="RefSeq" id="WP_246279610.1">
    <property type="nucleotide sequence ID" value="NZ_JACBYQ010000002.1"/>
</dbReference>
<evidence type="ECO:0000256" key="3">
    <source>
        <dbReference type="ARBA" id="ARBA00009789"/>
    </source>
</evidence>
<evidence type="ECO:0000256" key="1">
    <source>
        <dbReference type="ARBA" id="ARBA00001282"/>
    </source>
</evidence>
<dbReference type="InterPro" id="IPR034683">
    <property type="entry name" value="IspD/TarI"/>
</dbReference>
<comment type="catalytic activity">
    <reaction evidence="1 7">
        <text>2-C-methyl-D-erythritol 4-phosphate + CTP + H(+) = 4-CDP-2-C-methyl-D-erythritol + diphosphate</text>
        <dbReference type="Rhea" id="RHEA:13429"/>
        <dbReference type="ChEBI" id="CHEBI:15378"/>
        <dbReference type="ChEBI" id="CHEBI:33019"/>
        <dbReference type="ChEBI" id="CHEBI:37563"/>
        <dbReference type="ChEBI" id="CHEBI:57823"/>
        <dbReference type="ChEBI" id="CHEBI:58262"/>
        <dbReference type="EC" id="2.7.7.60"/>
    </reaction>
</comment>
<dbReference type="CDD" id="cd02516">
    <property type="entry name" value="CDP-ME_synthetase"/>
    <property type="match status" value="1"/>
</dbReference>
<dbReference type="NCBIfam" id="TIGR00453">
    <property type="entry name" value="ispD"/>
    <property type="match status" value="1"/>
</dbReference>
<evidence type="ECO:0000256" key="5">
    <source>
        <dbReference type="ARBA" id="ARBA00022695"/>
    </source>
</evidence>
<gene>
    <name evidence="7" type="primary">ispD</name>
    <name evidence="8" type="ORF">FHU41_002523</name>
</gene>
<dbReference type="Pfam" id="PF01128">
    <property type="entry name" value="IspD"/>
    <property type="match status" value="1"/>
</dbReference>
<keyword evidence="4 7" id="KW-0808">Transferase</keyword>
<reference evidence="8 9" key="1">
    <citation type="submission" date="2020-07" db="EMBL/GenBank/DDBJ databases">
        <title>Sequencing the genomes of 1000 actinobacteria strains.</title>
        <authorList>
            <person name="Klenk H.-P."/>
        </authorList>
    </citation>
    <scope>NUCLEOTIDE SEQUENCE [LARGE SCALE GENOMIC DNA]</scope>
    <source>
        <strain evidence="8 9">DSM 102047</strain>
    </source>
</reference>
<dbReference type="Proteomes" id="UP000521748">
    <property type="component" value="Unassembled WGS sequence"/>
</dbReference>
<dbReference type="AlphaFoldDB" id="A0A7Y9S7R6"/>
<comment type="pathway">
    <text evidence="2 7">Isoprenoid biosynthesis; isopentenyl diphosphate biosynthesis via DXP pathway; isopentenyl diphosphate from 1-deoxy-D-xylulose 5-phosphate: step 2/6.</text>
</comment>
<dbReference type="InterPro" id="IPR029044">
    <property type="entry name" value="Nucleotide-diphossugar_trans"/>
</dbReference>
<comment type="similarity">
    <text evidence="3 7">Belongs to the IspD/TarI cytidylyltransferase family. IspD subfamily.</text>
</comment>
<dbReference type="InterPro" id="IPR018294">
    <property type="entry name" value="ISPD_synthase_CS"/>
</dbReference>
<dbReference type="Gene3D" id="3.90.550.10">
    <property type="entry name" value="Spore Coat Polysaccharide Biosynthesis Protein SpsA, Chain A"/>
    <property type="match status" value="1"/>
</dbReference>
<dbReference type="GO" id="GO:0050518">
    <property type="term" value="F:2-C-methyl-D-erythritol 4-phosphate cytidylyltransferase activity"/>
    <property type="evidence" value="ECO:0007669"/>
    <property type="project" value="UniProtKB-UniRule"/>
</dbReference>
<evidence type="ECO:0000313" key="8">
    <source>
        <dbReference type="EMBL" id="NYE96273.1"/>
    </source>
</evidence>
<keyword evidence="5 7" id="KW-0548">Nucleotidyltransferase</keyword>
<feature type="site" description="Positions MEP for the nucleophilic attack" evidence="7">
    <location>
        <position position="168"/>
    </location>
</feature>
<feature type="site" description="Transition state stabilizer" evidence="7">
    <location>
        <position position="21"/>
    </location>
</feature>
<evidence type="ECO:0000256" key="2">
    <source>
        <dbReference type="ARBA" id="ARBA00004787"/>
    </source>
</evidence>
<dbReference type="HAMAP" id="MF_00108">
    <property type="entry name" value="IspD"/>
    <property type="match status" value="1"/>
</dbReference>
<keyword evidence="6 7" id="KW-0414">Isoprene biosynthesis</keyword>
<sequence>MESQSTLRTAVIIVAAGSGERLGQGIPKAAATLGSEPMLGHALRGVLAAQIAAQICVVLPRGDTELRALVASLQEGNDVQLMTVDGGSTRADSVRNALEVLSETDAVLVHDAARALAPTEVFHRVLNALESGAKAVIPVIPVVDTIKVASSSERPDIAPEQVRSTPIRESLRAVQTPQGFELATLRKAHDASAMFTDAQAAAITDDAMLVESQGIPVYLVRGSELSLKITTPNDLLFAEALLEGPAAPRWVEG</sequence>
<dbReference type="UniPathway" id="UPA00056">
    <property type="reaction ID" value="UER00093"/>
</dbReference>
<feature type="site" description="Positions MEP for the nucleophilic attack" evidence="7">
    <location>
        <position position="228"/>
    </location>
</feature>
<feature type="site" description="Transition state stabilizer" evidence="7">
    <location>
        <position position="28"/>
    </location>
</feature>
<dbReference type="PANTHER" id="PTHR32125:SF4">
    <property type="entry name" value="2-C-METHYL-D-ERYTHRITOL 4-PHOSPHATE CYTIDYLYLTRANSFERASE, CHLOROPLASTIC"/>
    <property type="match status" value="1"/>
</dbReference>
<name>A0A7Y9S7R6_9MICC</name>
<comment type="caution">
    <text evidence="8">The sequence shown here is derived from an EMBL/GenBank/DDBJ whole genome shotgun (WGS) entry which is preliminary data.</text>
</comment>
<evidence type="ECO:0000256" key="7">
    <source>
        <dbReference type="HAMAP-Rule" id="MF_00108"/>
    </source>
</evidence>
<dbReference type="InterPro" id="IPR050088">
    <property type="entry name" value="IspD/TarI_cytidylyltransf_bact"/>
</dbReference>
<dbReference type="EC" id="2.7.7.60" evidence="7"/>
<evidence type="ECO:0000313" key="9">
    <source>
        <dbReference type="Proteomes" id="UP000521748"/>
    </source>
</evidence>
<dbReference type="FunFam" id="3.90.550.10:FF:000003">
    <property type="entry name" value="2-C-methyl-D-erythritol 4-phosphate cytidylyltransferase"/>
    <property type="match status" value="1"/>
</dbReference>
<dbReference type="EMBL" id="JACBYQ010000002">
    <property type="protein sequence ID" value="NYE96273.1"/>
    <property type="molecule type" value="Genomic_DNA"/>
</dbReference>
<dbReference type="InterPro" id="IPR001228">
    <property type="entry name" value="IspD"/>
</dbReference>
<evidence type="ECO:0000256" key="6">
    <source>
        <dbReference type="ARBA" id="ARBA00023229"/>
    </source>
</evidence>
<dbReference type="GO" id="GO:0019288">
    <property type="term" value="P:isopentenyl diphosphate biosynthetic process, methylerythritol 4-phosphate pathway"/>
    <property type="evidence" value="ECO:0007669"/>
    <property type="project" value="UniProtKB-UniRule"/>
</dbReference>
<proteinExistence type="inferred from homology"/>